<dbReference type="KEGG" id="pfp:PFL1_02746"/>
<dbReference type="RefSeq" id="XP_007878452.1">
    <property type="nucleotide sequence ID" value="XM_007880261.1"/>
</dbReference>
<evidence type="ECO:0000313" key="3">
    <source>
        <dbReference type="EMBL" id="EPQ29527.1"/>
    </source>
</evidence>
<feature type="region of interest" description="Disordered" evidence="1">
    <location>
        <begin position="97"/>
        <end position="130"/>
    </location>
</feature>
<feature type="signal peptide" evidence="2">
    <location>
        <begin position="1"/>
        <end position="20"/>
    </location>
</feature>
<dbReference type="GeneID" id="19316861"/>
<evidence type="ECO:0000313" key="4">
    <source>
        <dbReference type="Proteomes" id="UP000053664"/>
    </source>
</evidence>
<feature type="compositionally biased region" description="Basic residues" evidence="1">
    <location>
        <begin position="175"/>
        <end position="187"/>
    </location>
</feature>
<name>A0A061H9J1_9BASI</name>
<reference evidence="3 4" key="1">
    <citation type="journal article" date="2013" name="Plant Cell">
        <title>The transition from a phytopathogenic smut ancestor to an anamorphic biocontrol agent deciphered by comparative whole-genome analysis.</title>
        <authorList>
            <person name="Lefebvre F."/>
            <person name="Joly D.L."/>
            <person name="Labbe C."/>
            <person name="Teichmann B."/>
            <person name="Linning R."/>
            <person name="Belzile F."/>
            <person name="Bakkeren G."/>
            <person name="Belanger R.R."/>
        </authorList>
    </citation>
    <scope>NUCLEOTIDE SEQUENCE [LARGE SCALE GENOMIC DNA]</scope>
    <source>
        <strain evidence="3 4">PF-1</strain>
    </source>
</reference>
<sequence>MASTILVATLVAVLEPSVVGAGNGLLDDLHPTLEGSSELYHRLTHIEDAGSLLQGAELAAPGPRLLDDLPQSPDGLGRLYESLGYIDHATPAMLQAEHAAGKEQASHDPHVHDAFPGNPSGSLAAGAASSIPQSHDNLAVQSHDHRAELSARYDEGSTSIEPLLVEGSPLSLPRGRARGGSKLRQSRAGKQMTELYHAQAGLKRKKITYGNAELSDFVVEALQRRVRDLPPSVRLDRETIIRIHQPSTLRGTDRWVRVRKAAGNLFKNQAVPLDKSGLLTDIDVPGRCRVSFSYIVDQPRNGVTFLFDAAAFPYKDSGLERTYLGILEIREPPEFSIVTDHFSPVLAGRLQALTGKRFELERVSASSARPGGPIGPADDLHSGLDP</sequence>
<accession>A0A061H9J1</accession>
<evidence type="ECO:0000256" key="2">
    <source>
        <dbReference type="SAM" id="SignalP"/>
    </source>
</evidence>
<dbReference type="AlphaFoldDB" id="A0A061H9J1"/>
<feature type="compositionally biased region" description="Low complexity" evidence="1">
    <location>
        <begin position="120"/>
        <end position="130"/>
    </location>
</feature>
<feature type="region of interest" description="Disordered" evidence="1">
    <location>
        <begin position="364"/>
        <end position="386"/>
    </location>
</feature>
<feature type="compositionally biased region" description="Basic and acidic residues" evidence="1">
    <location>
        <begin position="99"/>
        <end position="113"/>
    </location>
</feature>
<evidence type="ECO:0000256" key="1">
    <source>
        <dbReference type="SAM" id="MobiDB-lite"/>
    </source>
</evidence>
<dbReference type="Proteomes" id="UP000053664">
    <property type="component" value="Unassembled WGS sequence"/>
</dbReference>
<feature type="chain" id="PRO_5001603446" description="SUN domain-containing protein" evidence="2">
    <location>
        <begin position="21"/>
        <end position="386"/>
    </location>
</feature>
<protein>
    <recommendedName>
        <fullName evidence="5">SUN domain-containing protein</fullName>
    </recommendedName>
</protein>
<gene>
    <name evidence="3" type="ORF">PFL1_02746</name>
</gene>
<proteinExistence type="predicted"/>
<dbReference type="EMBL" id="KE361630">
    <property type="protein sequence ID" value="EPQ29527.1"/>
    <property type="molecule type" value="Genomic_DNA"/>
</dbReference>
<organism evidence="3 4">
    <name type="scientific">Pseudozyma flocculosa PF-1</name>
    <dbReference type="NCBI Taxonomy" id="1277687"/>
    <lineage>
        <taxon>Eukaryota</taxon>
        <taxon>Fungi</taxon>
        <taxon>Dikarya</taxon>
        <taxon>Basidiomycota</taxon>
        <taxon>Ustilaginomycotina</taxon>
        <taxon>Ustilaginomycetes</taxon>
        <taxon>Ustilaginales</taxon>
        <taxon>Ustilaginaceae</taxon>
        <taxon>Pseudozyma</taxon>
    </lineage>
</organism>
<keyword evidence="2" id="KW-0732">Signal</keyword>
<evidence type="ECO:0008006" key="5">
    <source>
        <dbReference type="Google" id="ProtNLM"/>
    </source>
</evidence>
<dbReference type="HOGENOM" id="CLU_886035_0_0_1"/>
<feature type="region of interest" description="Disordered" evidence="1">
    <location>
        <begin position="166"/>
        <end position="190"/>
    </location>
</feature>